<dbReference type="EMBL" id="CM004470">
    <property type="protein sequence ID" value="OCT88353.1"/>
    <property type="molecule type" value="Genomic_DNA"/>
</dbReference>
<organism evidence="2 3">
    <name type="scientific">Xenopus laevis</name>
    <name type="common">African clawed frog</name>
    <dbReference type="NCBI Taxonomy" id="8355"/>
    <lineage>
        <taxon>Eukaryota</taxon>
        <taxon>Metazoa</taxon>
        <taxon>Chordata</taxon>
        <taxon>Craniata</taxon>
        <taxon>Vertebrata</taxon>
        <taxon>Euteleostomi</taxon>
        <taxon>Amphibia</taxon>
        <taxon>Batrachia</taxon>
        <taxon>Anura</taxon>
        <taxon>Pipoidea</taxon>
        <taxon>Pipidae</taxon>
        <taxon>Xenopodinae</taxon>
        <taxon>Xenopus</taxon>
        <taxon>Xenopus</taxon>
    </lineage>
</organism>
<sequence>VLSMDSSLYRWTRVARSCSSECSSETTPLLSAKRKQPEYNLSKERVVFANNEKYERDWKRVSRYYKGNKIRTTKYSLLSFLPKNLFEQFY</sequence>
<dbReference type="InterPro" id="IPR032631">
    <property type="entry name" value="P-type_ATPase_N"/>
</dbReference>
<gene>
    <name evidence="2" type="ORF">XELAEV_180169873mg</name>
</gene>
<feature type="domain" description="P-type ATPase N-terminal" evidence="1">
    <location>
        <begin position="48"/>
        <end position="89"/>
    </location>
</feature>
<proteinExistence type="predicted"/>
<name>A0A974HSE4_XENLA</name>
<dbReference type="AlphaFoldDB" id="A0A974HSE4"/>
<feature type="non-terminal residue" evidence="2">
    <location>
        <position position="1"/>
    </location>
</feature>
<feature type="non-terminal residue" evidence="2">
    <location>
        <position position="90"/>
    </location>
</feature>
<reference evidence="3" key="1">
    <citation type="journal article" date="2016" name="Nature">
        <title>Genome evolution in the allotetraploid frog Xenopus laevis.</title>
        <authorList>
            <person name="Session A.M."/>
            <person name="Uno Y."/>
            <person name="Kwon T."/>
            <person name="Chapman J.A."/>
            <person name="Toyoda A."/>
            <person name="Takahashi S."/>
            <person name="Fukui A."/>
            <person name="Hikosaka A."/>
            <person name="Suzuki A."/>
            <person name="Kondo M."/>
            <person name="van Heeringen S.J."/>
            <person name="Quigley I."/>
            <person name="Heinz S."/>
            <person name="Ogino H."/>
            <person name="Ochi H."/>
            <person name="Hellsten U."/>
            <person name="Lyons J.B."/>
            <person name="Simakov O."/>
            <person name="Putnam N."/>
            <person name="Stites J."/>
            <person name="Kuroki Y."/>
            <person name="Tanaka T."/>
            <person name="Michiue T."/>
            <person name="Watanabe M."/>
            <person name="Bogdanovic O."/>
            <person name="Lister R."/>
            <person name="Georgiou G."/>
            <person name="Paranjpe S.S."/>
            <person name="van Kruijsbergen I."/>
            <person name="Shu S."/>
            <person name="Carlson J."/>
            <person name="Kinoshita T."/>
            <person name="Ohta Y."/>
            <person name="Mawaribuchi S."/>
            <person name="Jenkins J."/>
            <person name="Grimwood J."/>
            <person name="Schmutz J."/>
            <person name="Mitros T."/>
            <person name="Mozaffari S.V."/>
            <person name="Suzuki Y."/>
            <person name="Haramoto Y."/>
            <person name="Yamamoto T.S."/>
            <person name="Takagi C."/>
            <person name="Heald R."/>
            <person name="Miller K."/>
            <person name="Haudenschild C."/>
            <person name="Kitzman J."/>
            <person name="Nakayama T."/>
            <person name="Izutsu Y."/>
            <person name="Robert J."/>
            <person name="Fortriede J."/>
            <person name="Burns K."/>
            <person name="Lotay V."/>
            <person name="Karimi K."/>
            <person name="Yasuoka Y."/>
            <person name="Dichmann D.S."/>
            <person name="Flajnik M.F."/>
            <person name="Houston D.W."/>
            <person name="Shendure J."/>
            <person name="DuPasquier L."/>
            <person name="Vize P.D."/>
            <person name="Zorn A.M."/>
            <person name="Ito M."/>
            <person name="Marcotte E.M."/>
            <person name="Wallingford J.B."/>
            <person name="Ito Y."/>
            <person name="Asashima M."/>
            <person name="Ueno N."/>
            <person name="Matsuda Y."/>
            <person name="Veenstra G.J."/>
            <person name="Fujiyama A."/>
            <person name="Harland R.M."/>
            <person name="Taira M."/>
            <person name="Rokhsar D.S."/>
        </authorList>
    </citation>
    <scope>NUCLEOTIDE SEQUENCE [LARGE SCALE GENOMIC DNA]</scope>
    <source>
        <strain evidence="3">J</strain>
    </source>
</reference>
<accession>A0A974HSE4</accession>
<evidence type="ECO:0000313" key="2">
    <source>
        <dbReference type="EMBL" id="OCT88353.1"/>
    </source>
</evidence>
<evidence type="ECO:0000259" key="1">
    <source>
        <dbReference type="Pfam" id="PF16209"/>
    </source>
</evidence>
<protein>
    <recommendedName>
        <fullName evidence="1">P-type ATPase N-terminal domain-containing protein</fullName>
    </recommendedName>
</protein>
<dbReference type="Proteomes" id="UP000694892">
    <property type="component" value="Chromosome 3L"/>
</dbReference>
<evidence type="ECO:0000313" key="3">
    <source>
        <dbReference type="Proteomes" id="UP000694892"/>
    </source>
</evidence>
<dbReference type="Pfam" id="PF16209">
    <property type="entry name" value="PhoLip_ATPase_N"/>
    <property type="match status" value="1"/>
</dbReference>